<evidence type="ECO:0000259" key="3">
    <source>
        <dbReference type="Pfam" id="PF18705"/>
    </source>
</evidence>
<reference evidence="4" key="1">
    <citation type="submission" date="2020-08" db="EMBL/GenBank/DDBJ databases">
        <title>Genome public.</title>
        <authorList>
            <person name="Liu C."/>
            <person name="Sun Q."/>
        </authorList>
    </citation>
    <scope>NUCLEOTIDE SEQUENCE</scope>
    <source>
        <strain evidence="4">NSJ-52</strain>
    </source>
</reference>
<dbReference type="AlphaFoldDB" id="A0A8J6JPP0"/>
<dbReference type="InterPro" id="IPR025436">
    <property type="entry name" value="DUF4179"/>
</dbReference>
<dbReference type="Pfam" id="PF13786">
    <property type="entry name" value="DUF4179"/>
    <property type="match status" value="1"/>
</dbReference>
<dbReference type="Gene3D" id="2.60.40.1630">
    <property type="entry name" value="bacillus anthracis domain"/>
    <property type="match status" value="1"/>
</dbReference>
<dbReference type="InterPro" id="IPR040680">
    <property type="entry name" value="DUF5643"/>
</dbReference>
<evidence type="ECO:0000313" key="4">
    <source>
        <dbReference type="EMBL" id="MBC5738625.1"/>
    </source>
</evidence>
<evidence type="ECO:0000259" key="2">
    <source>
        <dbReference type="Pfam" id="PF13786"/>
    </source>
</evidence>
<dbReference type="Pfam" id="PF18705">
    <property type="entry name" value="DUF5643"/>
    <property type="match status" value="1"/>
</dbReference>
<keyword evidence="1" id="KW-1133">Transmembrane helix</keyword>
<organism evidence="4 5">
    <name type="scientific">Lawsonibacter faecis</name>
    <dbReference type="NCBI Taxonomy" id="2763052"/>
    <lineage>
        <taxon>Bacteria</taxon>
        <taxon>Bacillati</taxon>
        <taxon>Bacillota</taxon>
        <taxon>Clostridia</taxon>
        <taxon>Eubacteriales</taxon>
        <taxon>Oscillospiraceae</taxon>
        <taxon>Lawsonibacter</taxon>
    </lineage>
</organism>
<evidence type="ECO:0000313" key="5">
    <source>
        <dbReference type="Proteomes" id="UP000607645"/>
    </source>
</evidence>
<feature type="domain" description="DUF4179" evidence="2">
    <location>
        <begin position="51"/>
        <end position="131"/>
    </location>
</feature>
<gene>
    <name evidence="4" type="ORF">H8S62_16560</name>
</gene>
<evidence type="ECO:0000256" key="1">
    <source>
        <dbReference type="SAM" id="Phobius"/>
    </source>
</evidence>
<dbReference type="Proteomes" id="UP000607645">
    <property type="component" value="Unassembled WGS sequence"/>
</dbReference>
<feature type="domain" description="DUF5643" evidence="3">
    <location>
        <begin position="238"/>
        <end position="348"/>
    </location>
</feature>
<dbReference type="RefSeq" id="WP_186920305.1">
    <property type="nucleotide sequence ID" value="NZ_JACOPQ010000018.1"/>
</dbReference>
<comment type="caution">
    <text evidence="4">The sequence shown here is derived from an EMBL/GenBank/DDBJ whole genome shotgun (WGS) entry which is preliminary data.</text>
</comment>
<name>A0A8J6JPP0_9FIRM</name>
<keyword evidence="5" id="KW-1185">Reference proteome</keyword>
<accession>A0A8J6JPP0</accession>
<keyword evidence="1" id="KW-0812">Transmembrane</keyword>
<proteinExistence type="predicted"/>
<keyword evidence="1" id="KW-0472">Membrane</keyword>
<protein>
    <submittedName>
        <fullName evidence="4">DUF4179 domain-containing protein</fullName>
    </submittedName>
</protein>
<sequence length="380" mass="41420">MDRMNEYQALLQALSETPPALEGSVARAKAKDRRRRAGRWCGIPMASLGGLAAAFVLLVNFSLPFARACGNIPFLKDLAAAVAFSPSLKAAVEHDYVQPIGQSQTVNDVTMTVEYLIVDQKQVNIFFSLKSDAYTALWGDPEVLEPDGETGGRSVGWRSPEDGSGLQQVVVNYLEGDTPDALTLRFKVMGDRERAPDEPIPAPDALSRIGGEALPEREYVAEFTFDLGFNPAFTETGETISLGTPFTLDGQDFTADSVEIYPTHVRLNLSADPANTAWLKGLDFYLTDENGNRYDKVSNGISATGTGHAGGMTSFRLESSYFGRAEHLTVHIAGCTWLDRDREYVTLDLAQGKALSPPARRRDAGGDYTSGVHGQYHPFR</sequence>
<feature type="transmembrane region" description="Helical" evidence="1">
    <location>
        <begin position="37"/>
        <end position="59"/>
    </location>
</feature>
<dbReference type="EMBL" id="JACOPQ010000018">
    <property type="protein sequence ID" value="MBC5738625.1"/>
    <property type="molecule type" value="Genomic_DNA"/>
</dbReference>